<evidence type="ECO:0000313" key="1">
    <source>
        <dbReference type="EMBL" id="SFB62173.1"/>
    </source>
</evidence>
<organism evidence="1 2">
    <name type="scientific">Amycolatopsis marina</name>
    <dbReference type="NCBI Taxonomy" id="490629"/>
    <lineage>
        <taxon>Bacteria</taxon>
        <taxon>Bacillati</taxon>
        <taxon>Actinomycetota</taxon>
        <taxon>Actinomycetes</taxon>
        <taxon>Pseudonocardiales</taxon>
        <taxon>Pseudonocardiaceae</taxon>
        <taxon>Amycolatopsis</taxon>
    </lineage>
</organism>
<dbReference type="AlphaFoldDB" id="A0A1I1CP18"/>
<accession>A0A1I1CP18</accession>
<evidence type="ECO:0008006" key="3">
    <source>
        <dbReference type="Google" id="ProtNLM"/>
    </source>
</evidence>
<dbReference type="Proteomes" id="UP000243799">
    <property type="component" value="Unassembled WGS sequence"/>
</dbReference>
<dbReference type="Gene3D" id="3.90.1150.30">
    <property type="match status" value="1"/>
</dbReference>
<name>A0A1I1CP18_9PSEU</name>
<dbReference type="SUPFAM" id="SSF142906">
    <property type="entry name" value="YjbR-like"/>
    <property type="match status" value="1"/>
</dbReference>
<dbReference type="EMBL" id="FOKG01000030">
    <property type="protein sequence ID" value="SFB62173.1"/>
    <property type="molecule type" value="Genomic_DNA"/>
</dbReference>
<dbReference type="Pfam" id="PF04237">
    <property type="entry name" value="YjbR"/>
    <property type="match status" value="1"/>
</dbReference>
<keyword evidence="2" id="KW-1185">Reference proteome</keyword>
<dbReference type="OrthoDB" id="8479417at2"/>
<dbReference type="STRING" id="490629.SAMN05216266_13014"/>
<gene>
    <name evidence="1" type="ORF">SAMN05216266_13014</name>
</gene>
<sequence length="125" mass="14519">MSVDQQDPLESLRRLCLALPEATERLSHGEPTWFVRGKKTFVTYSDHHHDDRLGFWCPAPQGVQEELVAQEPERFFRPPYVGHRGWLGVRLDVDVDWVEIAEIVADAYRMVAPKQLIARLDPEQR</sequence>
<reference evidence="2" key="1">
    <citation type="submission" date="2016-10" db="EMBL/GenBank/DDBJ databases">
        <authorList>
            <person name="Varghese N."/>
            <person name="Submissions S."/>
        </authorList>
    </citation>
    <scope>NUCLEOTIDE SEQUENCE [LARGE SCALE GENOMIC DNA]</scope>
    <source>
        <strain evidence="2">CGMCC 4.3568</strain>
    </source>
</reference>
<dbReference type="RefSeq" id="WP_091678905.1">
    <property type="nucleotide sequence ID" value="NZ_FOKG01000030.1"/>
</dbReference>
<protein>
    <recommendedName>
        <fullName evidence="3">YjbR protein</fullName>
    </recommendedName>
</protein>
<proteinExistence type="predicted"/>
<dbReference type="InterPro" id="IPR038056">
    <property type="entry name" value="YjbR-like_sf"/>
</dbReference>
<dbReference type="InterPro" id="IPR058532">
    <property type="entry name" value="YjbR/MT2646/Rv2570-like"/>
</dbReference>
<evidence type="ECO:0000313" key="2">
    <source>
        <dbReference type="Proteomes" id="UP000243799"/>
    </source>
</evidence>